<organism evidence="2 3">
    <name type="scientific">Steroidobacter agaridevorans</name>
    <dbReference type="NCBI Taxonomy" id="2695856"/>
    <lineage>
        <taxon>Bacteria</taxon>
        <taxon>Pseudomonadati</taxon>
        <taxon>Pseudomonadota</taxon>
        <taxon>Gammaproteobacteria</taxon>
        <taxon>Steroidobacterales</taxon>
        <taxon>Steroidobacteraceae</taxon>
        <taxon>Steroidobacter</taxon>
    </lineage>
</organism>
<dbReference type="Gene3D" id="3.20.20.140">
    <property type="entry name" value="Metal-dependent hydrolases"/>
    <property type="match status" value="1"/>
</dbReference>
<dbReference type="SUPFAM" id="SSF51338">
    <property type="entry name" value="Composite domain of metallo-dependent hydrolases"/>
    <property type="match status" value="1"/>
</dbReference>
<dbReference type="CDD" id="cd01297">
    <property type="entry name" value="D-aminoacylase"/>
    <property type="match status" value="1"/>
</dbReference>
<dbReference type="RefSeq" id="WP_202626957.1">
    <property type="nucleotide sequence ID" value="NZ_BLJN01000006.1"/>
</dbReference>
<evidence type="ECO:0000259" key="1">
    <source>
        <dbReference type="Pfam" id="PF07969"/>
    </source>
</evidence>
<dbReference type="InterPro" id="IPR011059">
    <property type="entry name" value="Metal-dep_hydrolase_composite"/>
</dbReference>
<proteinExistence type="predicted"/>
<evidence type="ECO:0000313" key="3">
    <source>
        <dbReference type="Proteomes" id="UP000445000"/>
    </source>
</evidence>
<dbReference type="Pfam" id="PF07969">
    <property type="entry name" value="Amidohydro_3"/>
    <property type="match status" value="2"/>
</dbReference>
<dbReference type="SUPFAM" id="SSF51556">
    <property type="entry name" value="Metallo-dependent hydrolases"/>
    <property type="match status" value="1"/>
</dbReference>
<feature type="domain" description="Amidohydrolase 3" evidence="1">
    <location>
        <begin position="50"/>
        <end position="199"/>
    </location>
</feature>
<dbReference type="Proteomes" id="UP000445000">
    <property type="component" value="Unassembled WGS sequence"/>
</dbReference>
<dbReference type="EMBL" id="BLJN01000006">
    <property type="protein sequence ID" value="GFE83704.1"/>
    <property type="molecule type" value="Genomic_DNA"/>
</dbReference>
<accession>A0A829YJX3</accession>
<evidence type="ECO:0000313" key="2">
    <source>
        <dbReference type="EMBL" id="GFE83704.1"/>
    </source>
</evidence>
<dbReference type="InterPro" id="IPR013108">
    <property type="entry name" value="Amidohydro_3"/>
</dbReference>
<name>A0A829YJX3_9GAMM</name>
<dbReference type="Gene3D" id="3.30.1490.130">
    <property type="entry name" value="D-aminoacylase. Domain 3"/>
    <property type="match status" value="1"/>
</dbReference>
<sequence length="483" mass="52661">MLSDEPLYDLIFRNGTVIDGSGEPRIKADVAVQGDRIADIGHLVRGNGRREIDVSGLILAPGFIDVHTHDDAAIISRPQMLPKLTQGVTTVICGNCGISGAPYNKTGDPPDLLRLVFKSDRFVSASLEGYLRKVKDAAPATNAAFLTGHTTLRMHVMGADLGRVATASEISAMRELLRQCLAEGSLGLSTGLFYQPARAASTNEVIEVAKVLKLYGGIYTTHLRDEGDAVIESLEEALQIGRATDTPVIVSHHKCSGRKNFGRSVETLALLQNAHRHQQVAWDVYPYTAASTVLNEEMVRASVKTLITWCDPHPEFCNLNLERAADVLGCTPIEAVTKLQPAGAIYFMMDEADVTRILASSQAMIGSDGLPDDQHPHPRLWGTFPRVLGRYVRERKIMTLEDGVHRMTGLAAERFALHDRGHLAVGKFADMCVFDPQCILDSASFESPTQPAVGIHYVLVNGQMALENGTPTSRRSGRILLRH</sequence>
<dbReference type="PANTHER" id="PTHR11647:SF1">
    <property type="entry name" value="COLLAPSIN RESPONSE MEDIATOR PROTEIN"/>
    <property type="match status" value="1"/>
</dbReference>
<dbReference type="InterPro" id="IPR032466">
    <property type="entry name" value="Metal_Hydrolase"/>
</dbReference>
<dbReference type="PANTHER" id="PTHR11647">
    <property type="entry name" value="HYDRANTOINASE/DIHYDROPYRIMIDINASE FAMILY MEMBER"/>
    <property type="match status" value="1"/>
</dbReference>
<feature type="domain" description="Amidohydrolase 3" evidence="1">
    <location>
        <begin position="332"/>
        <end position="463"/>
    </location>
</feature>
<dbReference type="AlphaFoldDB" id="A0A829YJX3"/>
<reference evidence="3" key="1">
    <citation type="submission" date="2020-01" db="EMBL/GenBank/DDBJ databases">
        <title>'Steroidobacter agaridevorans' sp. nov., agar-degrading bacteria isolated from rhizosphere soils.</title>
        <authorList>
            <person name="Ikenaga M."/>
            <person name="Kataoka M."/>
            <person name="Murouchi A."/>
            <person name="Katsuragi S."/>
            <person name="Sakai M."/>
        </authorList>
    </citation>
    <scope>NUCLEOTIDE SEQUENCE [LARGE SCALE GENOMIC DNA]</scope>
    <source>
        <strain evidence="3">YU21-B</strain>
    </source>
</reference>
<dbReference type="GO" id="GO:0016811">
    <property type="term" value="F:hydrolase activity, acting on carbon-nitrogen (but not peptide) bonds, in linear amides"/>
    <property type="evidence" value="ECO:0007669"/>
    <property type="project" value="InterPro"/>
</dbReference>
<keyword evidence="3" id="KW-1185">Reference proteome</keyword>
<gene>
    <name evidence="2" type="ORF">GCM10011487_57040</name>
</gene>
<protein>
    <submittedName>
        <fullName evidence="2">N-acyl-D-amino-acid deacylase</fullName>
    </submittedName>
</protein>
<dbReference type="InterPro" id="IPR023100">
    <property type="entry name" value="D-aminoacylase_insert_dom_sf"/>
</dbReference>
<comment type="caution">
    <text evidence="2">The sequence shown here is derived from an EMBL/GenBank/DDBJ whole genome shotgun (WGS) entry which is preliminary data.</text>
</comment>
<dbReference type="Gene3D" id="2.30.40.10">
    <property type="entry name" value="Urease, subunit C, domain 1"/>
    <property type="match status" value="1"/>
</dbReference>
<dbReference type="InterPro" id="IPR050378">
    <property type="entry name" value="Metallo-dep_Hydrolases_sf"/>
</dbReference>
<dbReference type="GO" id="GO:0016812">
    <property type="term" value="F:hydrolase activity, acting on carbon-nitrogen (but not peptide) bonds, in cyclic amides"/>
    <property type="evidence" value="ECO:0007669"/>
    <property type="project" value="TreeGrafter"/>
</dbReference>
<dbReference type="GO" id="GO:0005829">
    <property type="term" value="C:cytosol"/>
    <property type="evidence" value="ECO:0007669"/>
    <property type="project" value="TreeGrafter"/>
</dbReference>